<protein>
    <submittedName>
        <fullName evidence="2">Uncharacterized protein</fullName>
    </submittedName>
</protein>
<keyword evidence="1" id="KW-0812">Transmembrane</keyword>
<dbReference type="Proteomes" id="UP000243579">
    <property type="component" value="Unassembled WGS sequence"/>
</dbReference>
<keyword evidence="1" id="KW-1133">Transmembrane helix</keyword>
<feature type="transmembrane region" description="Helical" evidence="1">
    <location>
        <begin position="597"/>
        <end position="623"/>
    </location>
</feature>
<dbReference type="EMBL" id="JNBR01001851">
    <property type="protein sequence ID" value="OQR84553.1"/>
    <property type="molecule type" value="Genomic_DNA"/>
</dbReference>
<keyword evidence="1" id="KW-0472">Membrane</keyword>
<feature type="transmembrane region" description="Helical" evidence="1">
    <location>
        <begin position="1486"/>
        <end position="1506"/>
    </location>
</feature>
<reference evidence="2 3" key="1">
    <citation type="journal article" date="2014" name="Genome Biol. Evol.">
        <title>The secreted proteins of Achlya hypogyna and Thraustotheca clavata identify the ancestral oomycete secretome and reveal gene acquisitions by horizontal gene transfer.</title>
        <authorList>
            <person name="Misner I."/>
            <person name="Blouin N."/>
            <person name="Leonard G."/>
            <person name="Richards T.A."/>
            <person name="Lane C.E."/>
        </authorList>
    </citation>
    <scope>NUCLEOTIDE SEQUENCE [LARGE SCALE GENOMIC DNA]</scope>
    <source>
        <strain evidence="2 3">ATCC 48635</strain>
    </source>
</reference>
<proteinExistence type="predicted"/>
<feature type="transmembrane region" description="Helical" evidence="1">
    <location>
        <begin position="644"/>
        <end position="665"/>
    </location>
</feature>
<organism evidence="2 3">
    <name type="scientific">Achlya hypogyna</name>
    <name type="common">Oomycete</name>
    <name type="synonym">Protoachlya hypogyna</name>
    <dbReference type="NCBI Taxonomy" id="1202772"/>
    <lineage>
        <taxon>Eukaryota</taxon>
        <taxon>Sar</taxon>
        <taxon>Stramenopiles</taxon>
        <taxon>Oomycota</taxon>
        <taxon>Saprolegniomycetes</taxon>
        <taxon>Saprolegniales</taxon>
        <taxon>Achlyaceae</taxon>
        <taxon>Achlya</taxon>
    </lineage>
</organism>
<gene>
    <name evidence="2" type="ORF">ACHHYP_13256</name>
</gene>
<accession>A0A1V9YFM8</accession>
<feature type="transmembrane region" description="Helical" evidence="1">
    <location>
        <begin position="893"/>
        <end position="915"/>
    </location>
</feature>
<comment type="caution">
    <text evidence="2">The sequence shown here is derived from an EMBL/GenBank/DDBJ whole genome shotgun (WGS) entry which is preliminary data.</text>
</comment>
<dbReference type="OrthoDB" id="10479103at2759"/>
<feature type="transmembrane region" description="Helical" evidence="1">
    <location>
        <begin position="677"/>
        <end position="703"/>
    </location>
</feature>
<feature type="transmembrane region" description="Helical" evidence="1">
    <location>
        <begin position="756"/>
        <end position="785"/>
    </location>
</feature>
<name>A0A1V9YFM8_ACHHY</name>
<evidence type="ECO:0000256" key="1">
    <source>
        <dbReference type="SAM" id="Phobius"/>
    </source>
</evidence>
<feature type="transmembrane region" description="Helical" evidence="1">
    <location>
        <begin position="1534"/>
        <end position="1552"/>
    </location>
</feature>
<feature type="transmembrane region" description="Helical" evidence="1">
    <location>
        <begin position="1572"/>
        <end position="1592"/>
    </location>
</feature>
<evidence type="ECO:0000313" key="3">
    <source>
        <dbReference type="Proteomes" id="UP000243579"/>
    </source>
</evidence>
<feature type="transmembrane region" description="Helical" evidence="1">
    <location>
        <begin position="715"/>
        <end position="736"/>
    </location>
</feature>
<evidence type="ECO:0000313" key="2">
    <source>
        <dbReference type="EMBL" id="OQR84553.1"/>
    </source>
</evidence>
<keyword evidence="3" id="KW-1185">Reference proteome</keyword>
<feature type="transmembrane region" description="Helical" evidence="1">
    <location>
        <begin position="1599"/>
        <end position="1619"/>
    </location>
</feature>
<sequence length="1765" mass="191006">MNRIVPGAGPGPMHDSGRWPVQAKLRVAVGYMSMAFSLGSGLWYLSLLAPVLANDLWWPNYNASGYEGFVTDSLNQLLQTAIEPSLAVLAPEASVTKEYSATPTVVAVHTTYARAVLLGNLTSIEFAIGNLRNMVASDTLWIGTQYCWVDFNQTFPVAHTPARQARCAQRYASNGASYLEAVLRNTDWDKFQRRVGGPDGIFTVGIQRGLEASSAGQDWIAATAAALPTHSMADEAAYWRRYGIDRFEMMWQNGGDTGVQEVVTVTNALGMAQDVVVKDVPFRLGAWTSMYLYWFFYNDLYYLQLCNMSFISSAPNYFLTAPNCSLSTTGDFEGFLGLNNDGDTYVNQTGLVHDLIGPFLTIDAFYLAVPSSLRELFILFRRSVPTDDSALPTMRVDPVPPQWTGPAMRYYGGNPLCLFGAAQTFVQPSIGFYDLCESQEMLVLTLTPDALLFALAATMVSNLTVDIDGICALQTRAPECQSVLRAGMAVLPPNSEAFAGVVARTTADVVTMGIGIMQFATNDGNWTLLQAPLLQASSLHSFYGWVYLFEWVQGLREGLSLEGDVATLPLLSTTNAPYTVVSTGGTLPQASIFVLYAVYYSSAVLIAVGGAALLLGAVAHWDVTSANLLMFHRLAGAVWVGRPLMMLRGLTALLVLSSAEVALVYDGRAHLVPVRRPFAQTVLLAGEATWITYVLGDVFLLVSRDAVVSGPVGGYVAWVALVAVASACPVPLSGAIHRQCSVTSIDHLVQCHSATIAYGSVARLGLLVSVQGVVVVGVVPVVALLRRRWQHRSAPSFHETHVSLSGVANALLSARVHGTVVALDRVACLVSGLLPSFQPHCVFNVPLWAFQHHAPGQTLRYLWLPPPTLCVRRALGSASSALLPLWRQRLRRVFAVVGAGYMLVSIGGSVSYLSVSRTHLGNDLFWTEFNMTGIHLFLTKYLVQLRVLGCDSRGCPTTLHRPGINAFGPFDPSVSSSIHVPANLASHQQRLLAADLASVVRGLRRTDACHAQWIATAYCYVDFSRRWEMANSAARQARCGTMTSNAAVVLESVLRNVAWTHEDRCWGAAFDVAIASALAETNAGRTWLSEVRGPLMPVANEVRYWRDHNISIYSTQWQNYKTIGLLLSYNVVNAYGRRFLFALQTTNGSYRIQYQTSFKMYWGLANDLTAVSANVTLGLAGGSLVRSSPAFAFTNSSTLGSVLVHSGLLPSPLGDGLTAVQTLLGPFGSIDLVYVPVPTTVAELVRSILDAIAVARVVSAEATAAFASLNSQISYNYLPLPAPWAAIDFISLGGSPLCECTLRRAGSKLISGVTQFFLSDAACAKSPIQSTVAPTPDGHVLAVLLARADNWTHVCNLLAGGRSNCVTSTAIAQMFINATGLAVPSSVDEAVVTLRSLRINLLQYGVRTEDDPVEIFLYELFAEDEDTFALFGWWYVIDWILGYRDVVSFQGDSGSATLLSDYGLSLEAAVDRSQLPTTFVAYATTGVQYVTSVTIGIATLAGVYILRDRGAVEGRNLLSLHSVGSVVWIGRPLLLLRSLTAISILATATLALDYSGTFSAFTTKSNPWYTTFLASSEVTWLSAISIDLFIVFTKELTPFFTLVNTTLVCATTTFLSFVYPPQHALAITGTDGCTMAQLDWQLECVAATVTIGHLSRTLLLAAIVASAHGLCYAGARMVKGPLPPTGLQSHFLTSGATYLFSHAYWVHDDVCYLDRASAAYNGMLSFRVGRAMHVFDLKTWRTYTIALLPAADTPAHLRHALPLTD</sequence>